<feature type="transmembrane region" description="Helical" evidence="1">
    <location>
        <begin position="106"/>
        <end position="124"/>
    </location>
</feature>
<keyword evidence="1" id="KW-0472">Membrane</keyword>
<proteinExistence type="predicted"/>
<gene>
    <name evidence="2" type="ORF">AB6713_14475</name>
</gene>
<organism evidence="2 3">
    <name type="scientific">Luteimonas salinilitoris</name>
    <dbReference type="NCBI Taxonomy" id="3237697"/>
    <lineage>
        <taxon>Bacteria</taxon>
        <taxon>Pseudomonadati</taxon>
        <taxon>Pseudomonadota</taxon>
        <taxon>Gammaproteobacteria</taxon>
        <taxon>Lysobacterales</taxon>
        <taxon>Lysobacteraceae</taxon>
        <taxon>Luteimonas</taxon>
    </lineage>
</organism>
<accession>A0ABV4HT76</accession>
<feature type="transmembrane region" description="Helical" evidence="1">
    <location>
        <begin position="40"/>
        <end position="70"/>
    </location>
</feature>
<dbReference type="RefSeq" id="WP_370565340.1">
    <property type="nucleotide sequence ID" value="NZ_JBFWIB010000015.1"/>
</dbReference>
<evidence type="ECO:0008006" key="4">
    <source>
        <dbReference type="Google" id="ProtNLM"/>
    </source>
</evidence>
<keyword evidence="3" id="KW-1185">Reference proteome</keyword>
<name>A0ABV4HT76_9GAMM</name>
<evidence type="ECO:0000313" key="3">
    <source>
        <dbReference type="Proteomes" id="UP001566331"/>
    </source>
</evidence>
<evidence type="ECO:0000313" key="2">
    <source>
        <dbReference type="EMBL" id="MEZ0475808.1"/>
    </source>
</evidence>
<protein>
    <recommendedName>
        <fullName evidence="4">DoxX family protein</fullName>
    </recommendedName>
</protein>
<sequence length="137" mass="14938">MSSPTRKLEISLLALRVSVAAVMLVWVVDKLVRPEHSSSVFAGFYGMAGVGEGIVVGLGVVQLLLVLVFLAGVARTWTYGAILLLHAASTFVSWRQYLAPYESANILFFAAWPMLAACLTLFLLRDQDRLWVVGKPG</sequence>
<dbReference type="EMBL" id="JBFWIC010000022">
    <property type="protein sequence ID" value="MEZ0475808.1"/>
    <property type="molecule type" value="Genomic_DNA"/>
</dbReference>
<feature type="transmembrane region" description="Helical" evidence="1">
    <location>
        <begin position="12"/>
        <end position="28"/>
    </location>
</feature>
<keyword evidence="1" id="KW-1133">Transmembrane helix</keyword>
<reference evidence="2 3" key="1">
    <citation type="submission" date="2024-07" db="EMBL/GenBank/DDBJ databases">
        <title>Luteimonas salilacus sp. nov., isolated from the shore soil of Salt Lake in Tibet of China.</title>
        <authorList>
            <person name="Zhang X."/>
            <person name="Li A."/>
        </authorList>
    </citation>
    <scope>NUCLEOTIDE SEQUENCE [LARGE SCALE GENOMIC DNA]</scope>
    <source>
        <strain evidence="2 3">B3-2-R+30</strain>
    </source>
</reference>
<evidence type="ECO:0000256" key="1">
    <source>
        <dbReference type="SAM" id="Phobius"/>
    </source>
</evidence>
<keyword evidence="1" id="KW-0812">Transmembrane</keyword>
<dbReference type="Proteomes" id="UP001566331">
    <property type="component" value="Unassembled WGS sequence"/>
</dbReference>
<comment type="caution">
    <text evidence="2">The sequence shown here is derived from an EMBL/GenBank/DDBJ whole genome shotgun (WGS) entry which is preliminary data.</text>
</comment>
<feature type="transmembrane region" description="Helical" evidence="1">
    <location>
        <begin position="77"/>
        <end position="94"/>
    </location>
</feature>